<comment type="caution">
    <text evidence="1">The sequence shown here is derived from an EMBL/GenBank/DDBJ whole genome shotgun (WGS) entry which is preliminary data.</text>
</comment>
<dbReference type="EMBL" id="WUUL01000009">
    <property type="protein sequence ID" value="MXQ54745.1"/>
    <property type="molecule type" value="Genomic_DNA"/>
</dbReference>
<dbReference type="AlphaFoldDB" id="A0A6I4VXQ2"/>
<sequence length="77" mass="8858">MFGNPILKLDIPRYLTRAITKQNTSIRRLKHIEVMIVGCTNFVTTGSGQYCLKDYIQRKNTSFSADVRKIGKFDCEN</sequence>
<dbReference type="Proteomes" id="UP000430692">
    <property type="component" value="Unassembled WGS sequence"/>
</dbReference>
<keyword evidence="2" id="KW-1185">Reference proteome</keyword>
<organism evidence="1 2">
    <name type="scientific">Shimazuella alba</name>
    <dbReference type="NCBI Taxonomy" id="2690964"/>
    <lineage>
        <taxon>Bacteria</taxon>
        <taxon>Bacillati</taxon>
        <taxon>Bacillota</taxon>
        <taxon>Bacilli</taxon>
        <taxon>Bacillales</taxon>
        <taxon>Thermoactinomycetaceae</taxon>
        <taxon>Shimazuella</taxon>
    </lineage>
</organism>
<evidence type="ECO:0000313" key="2">
    <source>
        <dbReference type="Proteomes" id="UP000430692"/>
    </source>
</evidence>
<reference evidence="1 2" key="1">
    <citation type="submission" date="2019-12" db="EMBL/GenBank/DDBJ databases">
        <title>Whole-genome analyses of novel actinobacteria.</title>
        <authorList>
            <person name="Sahin N."/>
            <person name="Saygin H."/>
        </authorList>
    </citation>
    <scope>NUCLEOTIDE SEQUENCE [LARGE SCALE GENOMIC DNA]</scope>
    <source>
        <strain evidence="1 2">KC615</strain>
    </source>
</reference>
<dbReference type="RefSeq" id="WP_237446611.1">
    <property type="nucleotide sequence ID" value="NZ_WUUL01000009.1"/>
</dbReference>
<proteinExistence type="predicted"/>
<accession>A0A6I4VXQ2</accession>
<protein>
    <submittedName>
        <fullName evidence="1">Uncharacterized protein</fullName>
    </submittedName>
</protein>
<gene>
    <name evidence="1" type="ORF">GSM42_13675</name>
</gene>
<evidence type="ECO:0000313" key="1">
    <source>
        <dbReference type="EMBL" id="MXQ54745.1"/>
    </source>
</evidence>
<name>A0A6I4VXQ2_9BACL</name>